<sequence length="43" mass="5333">MLLECSTWNILFFIISLFEIDIEQLYKILYYYKEGFDNNERGF</sequence>
<proteinExistence type="predicted"/>
<accession>W5SP69</accession>
<organism evidence="1 2">
    <name type="scientific">Borrelia anserina BA2</name>
    <dbReference type="NCBI Taxonomy" id="1313293"/>
    <lineage>
        <taxon>Bacteria</taxon>
        <taxon>Pseudomonadati</taxon>
        <taxon>Spirochaetota</taxon>
        <taxon>Spirochaetia</taxon>
        <taxon>Spirochaetales</taxon>
        <taxon>Borreliaceae</taxon>
        <taxon>Borrelia</taxon>
    </lineage>
</organism>
<evidence type="ECO:0000313" key="1">
    <source>
        <dbReference type="EMBL" id="AHH08408.1"/>
    </source>
</evidence>
<evidence type="ECO:0000313" key="2">
    <source>
        <dbReference type="Proteomes" id="UP000019262"/>
    </source>
</evidence>
<dbReference type="EMBL" id="CP005829">
    <property type="protein sequence ID" value="AHH08408.1"/>
    <property type="molecule type" value="Genomic_DNA"/>
</dbReference>
<dbReference type="HOGENOM" id="CLU_3230433_0_0_12"/>
<dbReference type="AlphaFoldDB" id="W5SP69"/>
<name>W5SP69_BORAN</name>
<reference evidence="1 2" key="1">
    <citation type="submission" date="2013-04" db="EMBL/GenBank/DDBJ databases">
        <title>Comparative Genomics of Relapsing Fever Spirochetes.</title>
        <authorList>
            <person name="Schwan T.G."/>
            <person name="Raffel S.J."/>
            <person name="Porcella S.F."/>
            <person name="Martens C.A."/>
            <person name="Bruno D.P."/>
            <person name="Rickefs S.M."/>
            <person name="Barbian K.B."/>
        </authorList>
    </citation>
    <scope>NUCLEOTIDE SEQUENCE [LARGE SCALE GENOMIC DNA]</scope>
    <source>
        <strain evidence="1 2">BA2</strain>
    </source>
</reference>
<protein>
    <submittedName>
        <fullName evidence="1">Uncharacterized protein</fullName>
    </submittedName>
</protein>
<gene>
    <name evidence="1" type="ORF">BAN_0900008</name>
</gene>
<dbReference type="Proteomes" id="UP000019262">
    <property type="component" value="Chromosome"/>
</dbReference>